<keyword evidence="2" id="KW-1185">Reference proteome</keyword>
<organism evidence="1 2">
    <name type="scientific">Clavispora lusitaniae</name>
    <name type="common">Candida lusitaniae</name>
    <dbReference type="NCBI Taxonomy" id="36911"/>
    <lineage>
        <taxon>Eukaryota</taxon>
        <taxon>Fungi</taxon>
        <taxon>Dikarya</taxon>
        <taxon>Ascomycota</taxon>
        <taxon>Saccharomycotina</taxon>
        <taxon>Pichiomycetes</taxon>
        <taxon>Metschnikowiaceae</taxon>
        <taxon>Clavispora</taxon>
    </lineage>
</organism>
<accession>A0ACD0WNJ3</accession>
<dbReference type="EMBL" id="CP038488">
    <property type="protein sequence ID" value="QFZ28865.1"/>
    <property type="molecule type" value="Genomic_DNA"/>
</dbReference>
<gene>
    <name evidence="1" type="ORF">EJF14_50082</name>
</gene>
<evidence type="ECO:0000313" key="2">
    <source>
        <dbReference type="Proteomes" id="UP000326582"/>
    </source>
</evidence>
<protein>
    <submittedName>
        <fullName evidence="1">SERF-like protein</fullName>
    </submittedName>
</protein>
<name>A0ACD0WNJ3_CLALS</name>
<reference evidence="2" key="1">
    <citation type="journal article" date="2019" name="MBio">
        <title>Comparative genomics for the elucidation of multidrug resistance (MDR) in Candida lusitaniae.</title>
        <authorList>
            <person name="Kannan A."/>
            <person name="Asner S.A."/>
            <person name="Trachsel E."/>
            <person name="Kelly S."/>
            <person name="Parker J."/>
            <person name="Sanglard D."/>
        </authorList>
    </citation>
    <scope>NUCLEOTIDE SEQUENCE [LARGE SCALE GENOMIC DNA]</scope>
    <source>
        <strain evidence="2">P1</strain>
    </source>
</reference>
<evidence type="ECO:0000313" key="1">
    <source>
        <dbReference type="EMBL" id="QFZ28865.1"/>
    </source>
</evidence>
<sequence>MIQGGDFVKGDGTGSTSIFGSDSFSDESFIFNHEKYSVSMANSGPNTNGCQFFICTAKSPHLDGKHVVFGRIVEGFDVVDAMNAVSTKREAPVKSIVIEECGEM</sequence>
<dbReference type="Proteomes" id="UP000326582">
    <property type="component" value="Chromosome 5"/>
</dbReference>
<proteinExistence type="predicted"/>